<protein>
    <recommendedName>
        <fullName evidence="4">Transposase</fullName>
    </recommendedName>
</protein>
<accession>A0ABQ5X0Z8</accession>
<feature type="compositionally biased region" description="Polar residues" evidence="1">
    <location>
        <begin position="42"/>
        <end position="53"/>
    </location>
</feature>
<feature type="region of interest" description="Disordered" evidence="1">
    <location>
        <begin position="38"/>
        <end position="65"/>
    </location>
</feature>
<proteinExistence type="predicted"/>
<dbReference type="Proteomes" id="UP001156672">
    <property type="component" value="Unassembled WGS sequence"/>
</dbReference>
<organism evidence="2 3">
    <name type="scientific">Gluconobacter albidus</name>
    <dbReference type="NCBI Taxonomy" id="318683"/>
    <lineage>
        <taxon>Bacteria</taxon>
        <taxon>Pseudomonadati</taxon>
        <taxon>Pseudomonadota</taxon>
        <taxon>Alphaproteobacteria</taxon>
        <taxon>Acetobacterales</taxon>
        <taxon>Acetobacteraceae</taxon>
        <taxon>Gluconobacter</taxon>
    </lineage>
</organism>
<evidence type="ECO:0000313" key="3">
    <source>
        <dbReference type="Proteomes" id="UP001156672"/>
    </source>
</evidence>
<name>A0ABQ5X0Z8_9PROT</name>
<evidence type="ECO:0008006" key="4">
    <source>
        <dbReference type="Google" id="ProtNLM"/>
    </source>
</evidence>
<sequence length="65" mass="7452">MHRNQPHHKDEANFRTYAVSVTLFFTLSECVPHFLNVPSKPKLQSNGSDQPGNGTRRLRTNLFTL</sequence>
<gene>
    <name evidence="2" type="ORF">GCM10007866_19560</name>
</gene>
<keyword evidence="3" id="KW-1185">Reference proteome</keyword>
<evidence type="ECO:0000313" key="2">
    <source>
        <dbReference type="EMBL" id="GLQ69503.1"/>
    </source>
</evidence>
<reference evidence="3" key="1">
    <citation type="journal article" date="2019" name="Int. J. Syst. Evol. Microbiol.">
        <title>The Global Catalogue of Microorganisms (GCM) 10K type strain sequencing project: providing services to taxonomists for standard genome sequencing and annotation.</title>
        <authorList>
            <consortium name="The Broad Institute Genomics Platform"/>
            <consortium name="The Broad Institute Genome Sequencing Center for Infectious Disease"/>
            <person name="Wu L."/>
            <person name="Ma J."/>
        </authorList>
    </citation>
    <scope>NUCLEOTIDE SEQUENCE [LARGE SCALE GENOMIC DNA]</scope>
    <source>
        <strain evidence="3">NBRC 3250</strain>
    </source>
</reference>
<comment type="caution">
    <text evidence="2">The sequence shown here is derived from an EMBL/GenBank/DDBJ whole genome shotgun (WGS) entry which is preliminary data.</text>
</comment>
<dbReference type="EMBL" id="BSNW01000034">
    <property type="protein sequence ID" value="GLQ69503.1"/>
    <property type="molecule type" value="Genomic_DNA"/>
</dbReference>
<evidence type="ECO:0000256" key="1">
    <source>
        <dbReference type="SAM" id="MobiDB-lite"/>
    </source>
</evidence>